<keyword evidence="3" id="KW-0804">Transcription</keyword>
<evidence type="ECO:0000256" key="3">
    <source>
        <dbReference type="ARBA" id="ARBA00023163"/>
    </source>
</evidence>
<protein>
    <submittedName>
        <fullName evidence="5">AraC family transcriptional regulator</fullName>
    </submittedName>
</protein>
<dbReference type="Pfam" id="PF12833">
    <property type="entry name" value="HTH_18"/>
    <property type="match status" value="1"/>
</dbReference>
<reference evidence="5 6" key="1">
    <citation type="submission" date="2020-08" db="EMBL/GenBank/DDBJ databases">
        <title>Genome sequence of Erysipelothrix inopinata DSM 15511T.</title>
        <authorList>
            <person name="Hyun D.-W."/>
            <person name="Bae J.-W."/>
        </authorList>
    </citation>
    <scope>NUCLEOTIDE SEQUENCE [LARGE SCALE GENOMIC DNA]</scope>
    <source>
        <strain evidence="5 6">DSM 15511</strain>
    </source>
</reference>
<dbReference type="AlphaFoldDB" id="A0A7G9RZ73"/>
<keyword evidence="6" id="KW-1185">Reference proteome</keyword>
<evidence type="ECO:0000256" key="1">
    <source>
        <dbReference type="ARBA" id="ARBA00023015"/>
    </source>
</evidence>
<dbReference type="InterPro" id="IPR009057">
    <property type="entry name" value="Homeodomain-like_sf"/>
</dbReference>
<evidence type="ECO:0000313" key="6">
    <source>
        <dbReference type="Proteomes" id="UP000515928"/>
    </source>
</evidence>
<dbReference type="PANTHER" id="PTHR43280">
    <property type="entry name" value="ARAC-FAMILY TRANSCRIPTIONAL REGULATOR"/>
    <property type="match status" value="1"/>
</dbReference>
<evidence type="ECO:0000256" key="2">
    <source>
        <dbReference type="ARBA" id="ARBA00023125"/>
    </source>
</evidence>
<dbReference type="InterPro" id="IPR018060">
    <property type="entry name" value="HTH_AraC"/>
</dbReference>
<organism evidence="5 6">
    <name type="scientific">Erysipelothrix inopinata</name>
    <dbReference type="NCBI Taxonomy" id="225084"/>
    <lineage>
        <taxon>Bacteria</taxon>
        <taxon>Bacillati</taxon>
        <taxon>Bacillota</taxon>
        <taxon>Erysipelotrichia</taxon>
        <taxon>Erysipelotrichales</taxon>
        <taxon>Erysipelotrichaceae</taxon>
        <taxon>Erysipelothrix</taxon>
    </lineage>
</organism>
<dbReference type="Proteomes" id="UP000515928">
    <property type="component" value="Chromosome"/>
</dbReference>
<dbReference type="PROSITE" id="PS01124">
    <property type="entry name" value="HTH_ARAC_FAMILY_2"/>
    <property type="match status" value="1"/>
</dbReference>
<feature type="domain" description="HTH araC/xylS-type" evidence="4">
    <location>
        <begin position="173"/>
        <end position="271"/>
    </location>
</feature>
<dbReference type="PANTHER" id="PTHR43280:SF28">
    <property type="entry name" value="HTH-TYPE TRANSCRIPTIONAL ACTIVATOR RHAS"/>
    <property type="match status" value="1"/>
</dbReference>
<dbReference type="EMBL" id="CP060715">
    <property type="protein sequence ID" value="QNN60898.1"/>
    <property type="molecule type" value="Genomic_DNA"/>
</dbReference>
<name>A0A7G9RZ73_9FIRM</name>
<evidence type="ECO:0000259" key="4">
    <source>
        <dbReference type="PROSITE" id="PS01124"/>
    </source>
</evidence>
<proteinExistence type="predicted"/>
<dbReference type="InterPro" id="IPR013096">
    <property type="entry name" value="Cupin_2"/>
</dbReference>
<dbReference type="KEGG" id="eio:H9L01_00535"/>
<evidence type="ECO:0000313" key="5">
    <source>
        <dbReference type="EMBL" id="QNN60898.1"/>
    </source>
</evidence>
<dbReference type="Pfam" id="PF07883">
    <property type="entry name" value="Cupin_2"/>
    <property type="match status" value="1"/>
</dbReference>
<dbReference type="Gene3D" id="1.10.10.60">
    <property type="entry name" value="Homeodomain-like"/>
    <property type="match status" value="2"/>
</dbReference>
<dbReference type="CDD" id="cd02208">
    <property type="entry name" value="cupin_RmlC-like"/>
    <property type="match status" value="1"/>
</dbReference>
<dbReference type="Gene3D" id="2.60.120.10">
    <property type="entry name" value="Jelly Rolls"/>
    <property type="match status" value="1"/>
</dbReference>
<keyword evidence="2" id="KW-0238">DNA-binding</keyword>
<dbReference type="SMART" id="SM00342">
    <property type="entry name" value="HTH_ARAC"/>
    <property type="match status" value="1"/>
</dbReference>
<sequence length="302" mass="35129">MNQLHYELHYFKNPNYPIIFHFNTLYKHHSEIVAHWHANIELLYIVSGKAIVVIDDETVIAQRGEIVIINSNSIHSVQSETDEVVYFCLIMDSTFCRSLNFDTVNCRFHNLTNDLEMRNIFQIIANESQQAKPYYQKAVRALCNTMLILLYRNQLIESSVQSEPISDRMIIIKQSIEYIHHNYNRDISLDEISSEVGISKFYFCRIFKEVTGITPNNYIFQVRCNQAHQLLSETDISIAECGEECGFNSTAYFAKCFKSVFGFPPSHIHRHKENSDYHSKREALPRRTVFSTNNGQSEPVPL</sequence>
<keyword evidence="1" id="KW-0805">Transcription regulation</keyword>
<dbReference type="InterPro" id="IPR014710">
    <property type="entry name" value="RmlC-like_jellyroll"/>
</dbReference>
<accession>A0A7G9RZ73</accession>
<dbReference type="SUPFAM" id="SSF46689">
    <property type="entry name" value="Homeodomain-like"/>
    <property type="match status" value="2"/>
</dbReference>
<dbReference type="GO" id="GO:0003700">
    <property type="term" value="F:DNA-binding transcription factor activity"/>
    <property type="evidence" value="ECO:0007669"/>
    <property type="project" value="InterPro"/>
</dbReference>
<dbReference type="RefSeq" id="WP_187534018.1">
    <property type="nucleotide sequence ID" value="NZ_CBCSHU010000009.1"/>
</dbReference>
<dbReference type="SUPFAM" id="SSF51182">
    <property type="entry name" value="RmlC-like cupins"/>
    <property type="match status" value="1"/>
</dbReference>
<dbReference type="GO" id="GO:0043565">
    <property type="term" value="F:sequence-specific DNA binding"/>
    <property type="evidence" value="ECO:0007669"/>
    <property type="project" value="InterPro"/>
</dbReference>
<dbReference type="InterPro" id="IPR011051">
    <property type="entry name" value="RmlC_Cupin_sf"/>
</dbReference>
<gene>
    <name evidence="5" type="ORF">H9L01_00535</name>
</gene>